<dbReference type="AlphaFoldDB" id="A0A420WG36"/>
<evidence type="ECO:0000256" key="1">
    <source>
        <dbReference type="SAM" id="MobiDB-lite"/>
    </source>
</evidence>
<sequence>MKTVRITDRSGSRGWLASARAAGVLLVAAGLLAGCSEARQAMGLGKRAPDEFTVVKRAPLSLPPQYTLRPPEPGAPRPQEPSPTEQARQQVLGGTAGGASQQQGAVAALGGGRPFSQSGFALGGAALGSTGDRSVSAAAPTTPGMQNFRQQLGLNQADPNIRTTINREHTQLAEADRRLLDDLLFWKQSEDRSAVVVDPAAERKRLQENAALGAAPNKGEVPTIERKRQGVSLF</sequence>
<dbReference type="Proteomes" id="UP000277424">
    <property type="component" value="Unassembled WGS sequence"/>
</dbReference>
<evidence type="ECO:0000313" key="2">
    <source>
        <dbReference type="EMBL" id="RKQ69933.1"/>
    </source>
</evidence>
<organism evidence="2 3">
    <name type="scientific">Oceanibaculum indicum</name>
    <dbReference type="NCBI Taxonomy" id="526216"/>
    <lineage>
        <taxon>Bacteria</taxon>
        <taxon>Pseudomonadati</taxon>
        <taxon>Pseudomonadota</taxon>
        <taxon>Alphaproteobacteria</taxon>
        <taxon>Rhodospirillales</taxon>
        <taxon>Oceanibaculaceae</taxon>
        <taxon>Oceanibaculum</taxon>
    </lineage>
</organism>
<dbReference type="Pfam" id="PF11233">
    <property type="entry name" value="DUF3035"/>
    <property type="match status" value="2"/>
</dbReference>
<evidence type="ECO:0000313" key="3">
    <source>
        <dbReference type="Proteomes" id="UP000277424"/>
    </source>
</evidence>
<dbReference type="InterPro" id="IPR021395">
    <property type="entry name" value="DUF3035"/>
</dbReference>
<dbReference type="EMBL" id="RBIG01000002">
    <property type="protein sequence ID" value="RKQ69933.1"/>
    <property type="molecule type" value="Genomic_DNA"/>
</dbReference>
<evidence type="ECO:0008006" key="4">
    <source>
        <dbReference type="Google" id="ProtNLM"/>
    </source>
</evidence>
<comment type="caution">
    <text evidence="2">The sequence shown here is derived from an EMBL/GenBank/DDBJ whole genome shotgun (WGS) entry which is preliminary data.</text>
</comment>
<protein>
    <recommendedName>
        <fullName evidence="4">Beta-barrel assembly complex subunit BamF</fullName>
    </recommendedName>
</protein>
<feature type="region of interest" description="Disordered" evidence="1">
    <location>
        <begin position="61"/>
        <end position="105"/>
    </location>
</feature>
<name>A0A420WG36_9PROT</name>
<reference evidence="2 3" key="1">
    <citation type="submission" date="2018-10" db="EMBL/GenBank/DDBJ databases">
        <title>Comparative analysis of microorganisms from saline springs in Andes Mountain Range, Colombia.</title>
        <authorList>
            <person name="Rubin E."/>
        </authorList>
    </citation>
    <scope>NUCLEOTIDE SEQUENCE [LARGE SCALE GENOMIC DNA]</scope>
    <source>
        <strain evidence="2 3">USBA 36</strain>
    </source>
</reference>
<dbReference type="OrthoDB" id="8478256at2"/>
<gene>
    <name evidence="2" type="ORF">BCL74_1867</name>
</gene>
<accession>A0A420WG36</accession>
<proteinExistence type="predicted"/>
<feature type="compositionally biased region" description="Pro residues" evidence="1">
    <location>
        <begin position="70"/>
        <end position="81"/>
    </location>
</feature>
<feature type="region of interest" description="Disordered" evidence="1">
    <location>
        <begin position="208"/>
        <end position="234"/>
    </location>
</feature>
<dbReference type="PROSITE" id="PS51257">
    <property type="entry name" value="PROKAR_LIPOPROTEIN"/>
    <property type="match status" value="1"/>
</dbReference>